<dbReference type="Pfam" id="PF08379">
    <property type="entry name" value="Bact_transglu_N"/>
    <property type="match status" value="1"/>
</dbReference>
<dbReference type="Pfam" id="PF01841">
    <property type="entry name" value="Transglut_core"/>
    <property type="match status" value="1"/>
</dbReference>
<gene>
    <name evidence="2" type="ORF">OU682_10010</name>
</gene>
<comment type="caution">
    <text evidence="2">The sequence shown here is derived from an EMBL/GenBank/DDBJ whole genome shotgun (WGS) entry which is preliminary data.</text>
</comment>
<feature type="domain" description="Transglutaminase-like" evidence="1">
    <location>
        <begin position="172"/>
        <end position="248"/>
    </location>
</feature>
<keyword evidence="3" id="KW-1185">Reference proteome</keyword>
<accession>A0ABT4J4B1</accession>
<dbReference type="PANTHER" id="PTHR33490">
    <property type="entry name" value="BLR5614 PROTEIN-RELATED"/>
    <property type="match status" value="1"/>
</dbReference>
<dbReference type="InterPro" id="IPR038765">
    <property type="entry name" value="Papain-like_cys_pep_sf"/>
</dbReference>
<reference evidence="2" key="1">
    <citation type="submission" date="2022-12" db="EMBL/GenBank/DDBJ databases">
        <title>Paracoccus sp. EF6 isolated from a lake water.</title>
        <authorList>
            <person name="Liu H."/>
        </authorList>
    </citation>
    <scope>NUCLEOTIDE SEQUENCE</scope>
    <source>
        <strain evidence="2">EF6</strain>
    </source>
</reference>
<evidence type="ECO:0000259" key="1">
    <source>
        <dbReference type="SMART" id="SM00460"/>
    </source>
</evidence>
<dbReference type="InterPro" id="IPR018667">
    <property type="entry name" value="DUF2126"/>
</dbReference>
<dbReference type="EMBL" id="JAPTYD010000010">
    <property type="protein sequence ID" value="MCZ0961949.1"/>
    <property type="molecule type" value="Genomic_DNA"/>
</dbReference>
<dbReference type="InterPro" id="IPR013589">
    <property type="entry name" value="Bac_transglu_N"/>
</dbReference>
<dbReference type="SMART" id="SM00460">
    <property type="entry name" value="TGc"/>
    <property type="match status" value="1"/>
</dbReference>
<proteinExistence type="predicted"/>
<organism evidence="2 3">
    <name type="scientific">Paracoccus benzoatiresistens</name>
    <dbReference type="NCBI Taxonomy" id="2997341"/>
    <lineage>
        <taxon>Bacteria</taxon>
        <taxon>Pseudomonadati</taxon>
        <taxon>Pseudomonadota</taxon>
        <taxon>Alphaproteobacteria</taxon>
        <taxon>Rhodobacterales</taxon>
        <taxon>Paracoccaceae</taxon>
        <taxon>Paracoccus</taxon>
    </lineage>
</organism>
<sequence length="1110" mass="123793">MSIKASIYHLTHYKYDRPVVLGPQVIRLRPAPHSRTRVISHSLKVTPDKHFVNHQQDPFGNWMARFVFPEPVRELKIEVDLVADMTVYNPFDFFVEDSAEHWPFDYAPELAEELVPYRQAEPAGPLLAALLASIPREKTRTVDFVVALNARIAGETAYTIRMEPGVQTPEETLDLRSGSCRDSTWLLVNALRHLGFAARFVSGYLIQLKPDLQALDGPSGTTHDFTDLHAWAEVYIPGAGWIGLDPTSGLLAGESHIPLAAAPHYRSCAPISGMASFAEVDFDFDMQIRRVAEHPRITKPFSDEAWADLNRLGHHVDAALREGDVRLTMGGEPTFVSIDDFESAEWNTDAVGPTKRNRADVLIRKLRHRFAPNGFLHYGQGKWYPGETLPRWTFSLYWRKDGLPVWQNPDLIAQEADEGAVTPLQAQELLREMAAELGIGDENVLPAYEDPAEWLVREANLPANVTPENSKLEDPEARHRIATVFNRGLTTPTGFVLPIQAWQSKAGLQWYSERWRLRRGHVFLVPGDSPVGYRLPLSSLPHLPASVYPYINPTDPTVERTPLANPGEIAPDRKSQPMASFVANQPVQDVVQQLPGTGAPELQGMVRTALSVEPKNGRLCVFMPPVATLEEYLDLLRAVEAAALRLNLKVHVEGYAPPHDPRLNVIRVAPDPGVIEVNIHPAANWDDCVEITQGVYDDARQSRLGAEKFMIDGKHTGTGGGNHVVVGGATTNDSPFLRRPDLLASLILHWNRHPSLSYLFSGLFIGPTSQAPRIDEARHDALYELEIALAQIPAPDRGTPPLPWLTDRLLRNILTDVTGNTHRAEICIDKLYSPDGPTGRLGLVEFRGFEMPPDARMSLAQQLLLRALVARFWKTPATGDLTRWGTALHDRFMLPHFVWQDFCDVLRDLTDHGFPMQQDWFKAQAEFRFPFCGEVEVEGVHLELRQALEPWHVLGETGAIGGTVRYTDSSTERLQVKLAAPDPARYQVLCNGRAVPLTDIGAGKSVAGVRFKAWQPASAMHPVLRVDAPLTFDIFDTWSGRALGGCVYHVVHPGGRNYDTFPVNGNEAEARRLARFTPHGHRPGHGHTVQAERVHREFPLTLDLRRAPGV</sequence>
<dbReference type="SUPFAM" id="SSF54001">
    <property type="entry name" value="Cysteine proteinases"/>
    <property type="match status" value="1"/>
</dbReference>
<dbReference type="PANTHER" id="PTHR33490:SF1">
    <property type="entry name" value="SLL1233 PROTEIN"/>
    <property type="match status" value="1"/>
</dbReference>
<evidence type="ECO:0000313" key="2">
    <source>
        <dbReference type="EMBL" id="MCZ0961949.1"/>
    </source>
</evidence>
<dbReference type="Proteomes" id="UP001149822">
    <property type="component" value="Unassembled WGS sequence"/>
</dbReference>
<protein>
    <submittedName>
        <fullName evidence="2">Transglutaminase family protein</fullName>
    </submittedName>
</protein>
<dbReference type="Gene3D" id="3.10.620.30">
    <property type="match status" value="1"/>
</dbReference>
<dbReference type="InterPro" id="IPR002931">
    <property type="entry name" value="Transglutaminase-like"/>
</dbReference>
<dbReference type="Pfam" id="PF09899">
    <property type="entry name" value="DUF2126"/>
    <property type="match status" value="1"/>
</dbReference>
<name>A0ABT4J4B1_9RHOB</name>
<dbReference type="RefSeq" id="WP_268941962.1">
    <property type="nucleotide sequence ID" value="NZ_JAPTYD010000010.1"/>
</dbReference>
<evidence type="ECO:0000313" key="3">
    <source>
        <dbReference type="Proteomes" id="UP001149822"/>
    </source>
</evidence>